<reference evidence="2 3" key="1">
    <citation type="submission" date="2016-11" db="EMBL/GenBank/DDBJ databases">
        <title>Draft Genome Sequences of Nine Cyanobacterial Strains from Diverse Habitats.</title>
        <authorList>
            <person name="Zhu T."/>
            <person name="Hou S."/>
            <person name="Lu X."/>
            <person name="Hess W.R."/>
        </authorList>
    </citation>
    <scope>NUCLEOTIDE SEQUENCE [LARGE SCALE GENOMIC DNA]</scope>
    <source>
        <strain evidence="2 3">NIES-593</strain>
    </source>
</reference>
<dbReference type="RefSeq" id="WP_073601126.1">
    <property type="nucleotide sequence ID" value="NZ_MRCB01000031.1"/>
</dbReference>
<dbReference type="EMBL" id="MRCB01000031">
    <property type="protein sequence ID" value="OKH20362.1"/>
    <property type="molecule type" value="Genomic_DNA"/>
</dbReference>
<organism evidence="2 3">
    <name type="scientific">Hydrococcus rivularis NIES-593</name>
    <dbReference type="NCBI Taxonomy" id="1921803"/>
    <lineage>
        <taxon>Bacteria</taxon>
        <taxon>Bacillati</taxon>
        <taxon>Cyanobacteriota</taxon>
        <taxon>Cyanophyceae</taxon>
        <taxon>Pleurocapsales</taxon>
        <taxon>Hydrococcaceae</taxon>
        <taxon>Hydrococcus</taxon>
    </lineage>
</organism>
<dbReference type="OrthoDB" id="424065at2"/>
<dbReference type="STRING" id="1921803.NIES593_19255"/>
<keyword evidence="3" id="KW-1185">Reference proteome</keyword>
<feature type="region of interest" description="Disordered" evidence="1">
    <location>
        <begin position="162"/>
        <end position="184"/>
    </location>
</feature>
<accession>A0A1U7H9U3</accession>
<dbReference type="AlphaFoldDB" id="A0A1U7H9U3"/>
<protein>
    <submittedName>
        <fullName evidence="2">Competence protein ComFB</fullName>
    </submittedName>
</protein>
<dbReference type="InterPro" id="IPR019657">
    <property type="entry name" value="ComFB"/>
</dbReference>
<dbReference type="Proteomes" id="UP000186868">
    <property type="component" value="Unassembled WGS sequence"/>
</dbReference>
<gene>
    <name evidence="2" type="ORF">NIES593_19255</name>
</gene>
<sequence length="184" mass="21023">MKLQTENLPQTYQNIMELLVREELEKQLKQCPETLAQYINPVEVATYALNRLPALYASCEKGKNMQKLLAQKQYREEIKKAVRQGLAAIQRDPLRISAPLISKNDEQYHAANTALKNLQSLLEKTNLLDYQELTWDNLVSVVCHALAKTAWTGVAPQTCYRVPDGSSDEDPTQVADWTDSRYLR</sequence>
<name>A0A1U7H9U3_9CYAN</name>
<dbReference type="Pfam" id="PF10719">
    <property type="entry name" value="ComFB"/>
    <property type="match status" value="1"/>
</dbReference>
<proteinExistence type="predicted"/>
<evidence type="ECO:0000313" key="2">
    <source>
        <dbReference type="EMBL" id="OKH20362.1"/>
    </source>
</evidence>
<evidence type="ECO:0000256" key="1">
    <source>
        <dbReference type="SAM" id="MobiDB-lite"/>
    </source>
</evidence>
<comment type="caution">
    <text evidence="2">The sequence shown here is derived from an EMBL/GenBank/DDBJ whole genome shotgun (WGS) entry which is preliminary data.</text>
</comment>
<evidence type="ECO:0000313" key="3">
    <source>
        <dbReference type="Proteomes" id="UP000186868"/>
    </source>
</evidence>